<dbReference type="AlphaFoldDB" id="A0A9J6D280"/>
<proteinExistence type="predicted"/>
<name>A0A9J6D280_RHIMP</name>
<reference evidence="1" key="1">
    <citation type="journal article" date="2020" name="Cell">
        <title>Large-Scale Comparative Analyses of Tick Genomes Elucidate Their Genetic Diversity and Vector Capacities.</title>
        <authorList>
            <consortium name="Tick Genome and Microbiome Consortium (TIGMIC)"/>
            <person name="Jia N."/>
            <person name="Wang J."/>
            <person name="Shi W."/>
            <person name="Du L."/>
            <person name="Sun Y."/>
            <person name="Zhan W."/>
            <person name="Jiang J.F."/>
            <person name="Wang Q."/>
            <person name="Zhang B."/>
            <person name="Ji P."/>
            <person name="Bell-Sakyi L."/>
            <person name="Cui X.M."/>
            <person name="Yuan T.T."/>
            <person name="Jiang B.G."/>
            <person name="Yang W.F."/>
            <person name="Lam T.T."/>
            <person name="Chang Q.C."/>
            <person name="Ding S.J."/>
            <person name="Wang X.J."/>
            <person name="Zhu J.G."/>
            <person name="Ruan X.D."/>
            <person name="Zhao L."/>
            <person name="Wei J.T."/>
            <person name="Ye R.Z."/>
            <person name="Que T.C."/>
            <person name="Du C.H."/>
            <person name="Zhou Y.H."/>
            <person name="Cheng J.X."/>
            <person name="Dai P.F."/>
            <person name="Guo W.B."/>
            <person name="Han X.H."/>
            <person name="Huang E.J."/>
            <person name="Li L.F."/>
            <person name="Wei W."/>
            <person name="Gao Y.C."/>
            <person name="Liu J.Z."/>
            <person name="Shao H.Z."/>
            <person name="Wang X."/>
            <person name="Wang C.C."/>
            <person name="Yang T.C."/>
            <person name="Huo Q.B."/>
            <person name="Li W."/>
            <person name="Chen H.Y."/>
            <person name="Chen S.E."/>
            <person name="Zhou L.G."/>
            <person name="Ni X.B."/>
            <person name="Tian J.H."/>
            <person name="Sheng Y."/>
            <person name="Liu T."/>
            <person name="Pan Y.S."/>
            <person name="Xia L.Y."/>
            <person name="Li J."/>
            <person name="Zhao F."/>
            <person name="Cao W.C."/>
        </authorList>
    </citation>
    <scope>NUCLEOTIDE SEQUENCE</scope>
    <source>
        <strain evidence="1">Rmic-2018</strain>
    </source>
</reference>
<dbReference type="VEuPathDB" id="VectorBase:LOC119165198"/>
<reference evidence="1" key="2">
    <citation type="submission" date="2021-09" db="EMBL/GenBank/DDBJ databases">
        <authorList>
            <person name="Jia N."/>
            <person name="Wang J."/>
            <person name="Shi W."/>
            <person name="Du L."/>
            <person name="Sun Y."/>
            <person name="Zhan W."/>
            <person name="Jiang J."/>
            <person name="Wang Q."/>
            <person name="Zhang B."/>
            <person name="Ji P."/>
            <person name="Sakyi L.B."/>
            <person name="Cui X."/>
            <person name="Yuan T."/>
            <person name="Jiang B."/>
            <person name="Yang W."/>
            <person name="Lam T.T.-Y."/>
            <person name="Chang Q."/>
            <person name="Ding S."/>
            <person name="Wang X."/>
            <person name="Zhu J."/>
            <person name="Ruan X."/>
            <person name="Zhao L."/>
            <person name="Wei J."/>
            <person name="Que T."/>
            <person name="Du C."/>
            <person name="Cheng J."/>
            <person name="Dai P."/>
            <person name="Han X."/>
            <person name="Huang E."/>
            <person name="Gao Y."/>
            <person name="Liu J."/>
            <person name="Shao H."/>
            <person name="Ye R."/>
            <person name="Li L."/>
            <person name="Wei W."/>
            <person name="Wang X."/>
            <person name="Wang C."/>
            <person name="Huo Q."/>
            <person name="Li W."/>
            <person name="Guo W."/>
            <person name="Chen H."/>
            <person name="Chen S."/>
            <person name="Zhou L."/>
            <person name="Zhou L."/>
            <person name="Ni X."/>
            <person name="Tian J."/>
            <person name="Zhou Y."/>
            <person name="Sheng Y."/>
            <person name="Liu T."/>
            <person name="Pan Y."/>
            <person name="Xia L."/>
            <person name="Li J."/>
            <person name="Zhao F."/>
            <person name="Cao W."/>
        </authorList>
    </citation>
    <scope>NUCLEOTIDE SEQUENCE</scope>
    <source>
        <strain evidence="1">Rmic-2018</strain>
        <tissue evidence="1">Larvae</tissue>
    </source>
</reference>
<keyword evidence="2" id="KW-1185">Reference proteome</keyword>
<gene>
    <name evidence="1" type="ORF">HPB51_026707</name>
</gene>
<dbReference type="EMBL" id="JABSTU010001364">
    <property type="protein sequence ID" value="KAH7986116.1"/>
    <property type="molecule type" value="Genomic_DNA"/>
</dbReference>
<evidence type="ECO:0000313" key="1">
    <source>
        <dbReference type="EMBL" id="KAH7986116.1"/>
    </source>
</evidence>
<evidence type="ECO:0000313" key="2">
    <source>
        <dbReference type="Proteomes" id="UP000821866"/>
    </source>
</evidence>
<organism evidence="1 2">
    <name type="scientific">Rhipicephalus microplus</name>
    <name type="common">Cattle tick</name>
    <name type="synonym">Boophilus microplus</name>
    <dbReference type="NCBI Taxonomy" id="6941"/>
    <lineage>
        <taxon>Eukaryota</taxon>
        <taxon>Metazoa</taxon>
        <taxon>Ecdysozoa</taxon>
        <taxon>Arthropoda</taxon>
        <taxon>Chelicerata</taxon>
        <taxon>Arachnida</taxon>
        <taxon>Acari</taxon>
        <taxon>Parasitiformes</taxon>
        <taxon>Ixodida</taxon>
        <taxon>Ixodoidea</taxon>
        <taxon>Ixodidae</taxon>
        <taxon>Rhipicephalinae</taxon>
        <taxon>Rhipicephalus</taxon>
        <taxon>Boophilus</taxon>
    </lineage>
</organism>
<sequence>MLVKMLEDQMVKISGALHCSVPHNHIGAMGREIFFNMIATDVIRDLREDPGKVCGHRDYVGLKLEKPWLPSVSSSSSSSTPKLPLGLSRNDKGHLITTTADVFVENRGFLSNHCVVAALFGCASFDECRPLGAAVRLVLYKVRTLVIVRNRDFVRTLIDLFRSVETLVLHHDLRLKMPEDGWGDIGGALPQLKRLISSAPPLGSLNLFLSAATICCLLGD</sequence>
<comment type="caution">
    <text evidence="1">The sequence shown here is derived from an EMBL/GenBank/DDBJ whole genome shotgun (WGS) entry which is preliminary data.</text>
</comment>
<accession>A0A9J6D280</accession>
<protein>
    <submittedName>
        <fullName evidence="1">Uncharacterized protein</fullName>
    </submittedName>
</protein>
<dbReference type="Proteomes" id="UP000821866">
    <property type="component" value="Unassembled WGS sequence"/>
</dbReference>